<reference evidence="2 3" key="1">
    <citation type="submission" date="2016-02" db="EMBL/GenBank/DDBJ databases">
        <title>Band-tailed pigeon sequencing and assembly.</title>
        <authorList>
            <person name="Soares A.E."/>
            <person name="Novak B.J."/>
            <person name="Rice E.S."/>
            <person name="O'Connell B."/>
            <person name="Chang D."/>
            <person name="Weber S."/>
            <person name="Shapiro B."/>
        </authorList>
    </citation>
    <scope>NUCLEOTIDE SEQUENCE [LARGE SCALE GENOMIC DNA]</scope>
    <source>
        <strain evidence="2">BTP2013</strain>
        <tissue evidence="2">Blood</tissue>
    </source>
</reference>
<name>A0A1V4KQJ3_PATFA</name>
<sequence>MAAQAVPAVPAPLTGVPFMKASHFQLGDERQAPAAARQSFSHSQFPPHWGVSRPPPAPLPCSGQVLGPPGGDGGAARSETRLAFPEKPLQPVAPFVPPESCVRMQSDPRIRVLTSETRDSFPCPQPQLPPPLPAARLQKDNVPCGDREKIRLPASIYSTSYPAHEVQPARARPSRWGSVPTIRGDGQSYYNTSYQAQFKGEWSPPAKPSGKHISSIKFGDPTSSGFTSEQKYAYSAPDKKGHRVYDKEGAVSQTHQTSVRLGDGCSRFSTSTSELFPAHEPEPVTAVRPNKNASSILRGDEDPERNRALTATTTTRLSYPETGRWSFAPKPDLLLQKHRSNICLGDERSGSRFFTTTQQADYQPPRQGQRVTADGKSHRESHIPFDYHTDGSCVTTTQAMLVPHRQQKQRLSEDTLQQVKSSPLALPWKAPDPFRTEQRDAFTPKSGGPSGIPNANGQVSSVPLGTLKKYRPKRRVHFAP</sequence>
<accession>A0A1V4KQJ3</accession>
<dbReference type="PANTHER" id="PTHR34828">
    <property type="entry name" value="TESTIS-EXPRESSED PROTEIN 45"/>
    <property type="match status" value="1"/>
</dbReference>
<evidence type="ECO:0000256" key="1">
    <source>
        <dbReference type="SAM" id="MobiDB-lite"/>
    </source>
</evidence>
<proteinExistence type="predicted"/>
<dbReference type="InterPro" id="IPR028001">
    <property type="entry name" value="SAXO5"/>
</dbReference>
<evidence type="ECO:0000313" key="3">
    <source>
        <dbReference type="Proteomes" id="UP000190648"/>
    </source>
</evidence>
<dbReference type="OrthoDB" id="6151791at2759"/>
<evidence type="ECO:0008006" key="4">
    <source>
        <dbReference type="Google" id="ProtNLM"/>
    </source>
</evidence>
<dbReference type="Proteomes" id="UP000190648">
    <property type="component" value="Unassembled WGS sequence"/>
</dbReference>
<dbReference type="Pfam" id="PF15373">
    <property type="entry name" value="SAXO5-like"/>
    <property type="match status" value="1"/>
</dbReference>
<feature type="region of interest" description="Disordered" evidence="1">
    <location>
        <begin position="418"/>
        <end position="480"/>
    </location>
</feature>
<feature type="compositionally biased region" description="Basic residues" evidence="1">
    <location>
        <begin position="468"/>
        <end position="480"/>
    </location>
</feature>
<protein>
    <recommendedName>
        <fullName evidence="4">TEX45 protein</fullName>
    </recommendedName>
</protein>
<comment type="caution">
    <text evidence="2">The sequence shown here is derived from an EMBL/GenBank/DDBJ whole genome shotgun (WGS) entry which is preliminary data.</text>
</comment>
<feature type="compositionally biased region" description="Polar residues" evidence="1">
    <location>
        <begin position="453"/>
        <end position="463"/>
    </location>
</feature>
<organism evidence="2 3">
    <name type="scientific">Patagioenas fasciata monilis</name>
    <dbReference type="NCBI Taxonomy" id="372326"/>
    <lineage>
        <taxon>Eukaryota</taxon>
        <taxon>Metazoa</taxon>
        <taxon>Chordata</taxon>
        <taxon>Craniata</taxon>
        <taxon>Vertebrata</taxon>
        <taxon>Euteleostomi</taxon>
        <taxon>Archelosauria</taxon>
        <taxon>Archosauria</taxon>
        <taxon>Dinosauria</taxon>
        <taxon>Saurischia</taxon>
        <taxon>Theropoda</taxon>
        <taxon>Coelurosauria</taxon>
        <taxon>Aves</taxon>
        <taxon>Neognathae</taxon>
        <taxon>Neoaves</taxon>
        <taxon>Columbimorphae</taxon>
        <taxon>Columbiformes</taxon>
        <taxon>Columbidae</taxon>
        <taxon>Patagioenas</taxon>
    </lineage>
</organism>
<dbReference type="EMBL" id="LSYS01002182">
    <property type="protein sequence ID" value="OPJ86716.1"/>
    <property type="molecule type" value="Genomic_DNA"/>
</dbReference>
<feature type="region of interest" description="Disordered" evidence="1">
    <location>
        <begin position="28"/>
        <end position="78"/>
    </location>
</feature>
<dbReference type="AlphaFoldDB" id="A0A1V4KQJ3"/>
<feature type="compositionally biased region" description="Basic and acidic residues" evidence="1">
    <location>
        <begin position="432"/>
        <end position="442"/>
    </location>
</feature>
<dbReference type="PANTHER" id="PTHR34828:SF1">
    <property type="entry name" value="TESTIS-EXPRESSED PROTEIN 45"/>
    <property type="match status" value="1"/>
</dbReference>
<evidence type="ECO:0000313" key="2">
    <source>
        <dbReference type="EMBL" id="OPJ86716.1"/>
    </source>
</evidence>
<feature type="region of interest" description="Disordered" evidence="1">
    <location>
        <begin position="200"/>
        <end position="228"/>
    </location>
</feature>
<gene>
    <name evidence="2" type="ORF">AV530_006832</name>
</gene>
<keyword evidence="3" id="KW-1185">Reference proteome</keyword>